<gene>
    <name evidence="5" type="primary">Thyn1</name>
    <name evidence="5" type="ORF">LCER1_G009364</name>
</gene>
<dbReference type="InterPro" id="IPR052181">
    <property type="entry name" value="5hmC_binding"/>
</dbReference>
<dbReference type="InterPro" id="IPR002740">
    <property type="entry name" value="EVE_domain"/>
</dbReference>
<evidence type="ECO:0000259" key="4">
    <source>
        <dbReference type="Pfam" id="PF01878"/>
    </source>
</evidence>
<feature type="domain" description="EVE" evidence="4">
    <location>
        <begin position="178"/>
        <end position="221"/>
    </location>
</feature>
<reference evidence="5 6" key="1">
    <citation type="submission" date="2018-05" db="EMBL/GenBank/DDBJ databases">
        <title>Whole genome sequencing for identification of molecular markers to develop diagnostic detection tools for the regulated plant pathogen Lachnellula willkommii.</title>
        <authorList>
            <person name="Giroux E."/>
            <person name="Bilodeau G."/>
        </authorList>
    </citation>
    <scope>NUCLEOTIDE SEQUENCE [LARGE SCALE GENOMIC DNA]</scope>
    <source>
        <strain evidence="5 6">CBS 625.97</strain>
    </source>
</reference>
<dbReference type="PANTHER" id="PTHR14087:SF7">
    <property type="entry name" value="THYMOCYTE NUCLEAR PROTEIN 1"/>
    <property type="match status" value="1"/>
</dbReference>
<name>A0A7D8ULG4_9HELO</name>
<proteinExistence type="predicted"/>
<dbReference type="SUPFAM" id="SSF88697">
    <property type="entry name" value="PUA domain-like"/>
    <property type="match status" value="1"/>
</dbReference>
<dbReference type="AlphaFoldDB" id="A0A7D8ULG4"/>
<dbReference type="Gene3D" id="3.10.590.10">
    <property type="entry name" value="ph1033 like domains"/>
    <property type="match status" value="2"/>
</dbReference>
<comment type="caution">
    <text evidence="5">The sequence shown here is derived from an EMBL/GenBank/DDBJ whole genome shotgun (WGS) entry which is preliminary data.</text>
</comment>
<keyword evidence="6" id="KW-1185">Reference proteome</keyword>
<evidence type="ECO:0000256" key="2">
    <source>
        <dbReference type="ARBA" id="ARBA00023242"/>
    </source>
</evidence>
<protein>
    <submittedName>
        <fullName evidence="5">Thymocyte nuclear protein 1</fullName>
    </submittedName>
</protein>
<feature type="compositionally biased region" description="Low complexity" evidence="3">
    <location>
        <begin position="82"/>
        <end position="95"/>
    </location>
</feature>
<dbReference type="EMBL" id="QGMG01001551">
    <property type="protein sequence ID" value="TVY46903.1"/>
    <property type="molecule type" value="Genomic_DNA"/>
</dbReference>
<keyword evidence="2" id="KW-0539">Nucleus</keyword>
<evidence type="ECO:0000256" key="3">
    <source>
        <dbReference type="SAM" id="MobiDB-lite"/>
    </source>
</evidence>
<feature type="domain" description="EVE" evidence="4">
    <location>
        <begin position="239"/>
        <end position="315"/>
    </location>
</feature>
<feature type="compositionally biased region" description="Basic and acidic residues" evidence="3">
    <location>
        <begin position="58"/>
        <end position="81"/>
    </location>
</feature>
<organism evidence="5 6">
    <name type="scientific">Lachnellula cervina</name>
    <dbReference type="NCBI Taxonomy" id="1316786"/>
    <lineage>
        <taxon>Eukaryota</taxon>
        <taxon>Fungi</taxon>
        <taxon>Dikarya</taxon>
        <taxon>Ascomycota</taxon>
        <taxon>Pezizomycotina</taxon>
        <taxon>Leotiomycetes</taxon>
        <taxon>Helotiales</taxon>
        <taxon>Lachnaceae</taxon>
        <taxon>Lachnellula</taxon>
    </lineage>
</organism>
<accession>A0A7D8ULG4</accession>
<feature type="region of interest" description="Disordered" evidence="3">
    <location>
        <begin position="1"/>
        <end position="95"/>
    </location>
</feature>
<evidence type="ECO:0000256" key="1">
    <source>
        <dbReference type="ARBA" id="ARBA00004123"/>
    </source>
</evidence>
<dbReference type="Proteomes" id="UP000481288">
    <property type="component" value="Unassembled WGS sequence"/>
</dbReference>
<evidence type="ECO:0000313" key="5">
    <source>
        <dbReference type="EMBL" id="TVY46903.1"/>
    </source>
</evidence>
<feature type="compositionally biased region" description="Basic residues" evidence="3">
    <location>
        <begin position="42"/>
        <end position="54"/>
    </location>
</feature>
<dbReference type="InterPro" id="IPR047197">
    <property type="entry name" value="THYN1-like_EVE"/>
</dbReference>
<dbReference type="Pfam" id="PF01878">
    <property type="entry name" value="EVE"/>
    <property type="match status" value="2"/>
</dbReference>
<sequence>MPKRKAKDLGDEASLDEPRRSSRRVSTPKEHQTSEPIATPQKSKKAGKVKKVKTAGRAGKEHADADADVNGKVEDNEELKSTKSAKSTIKASSAKIDQASTGRQYWLMKAEPESRFEKGKDIKFSIDDLAAKTEPEPWDGKFSFSGDLARKLTSPQELEHIQVQYINNEPIDDCRMLNITARNNLRSMKKGDLAFFYHSSCKIPAIVGTMEIVREHTPDCTVYLSIRLFPSTNNSTVSAHDSSAPYYDASSKPDNPKWSVVHVVFRQKLKTPITLKELKAWQQAKGNPLEEMQMLKLARISVSKVREEEWRFLVEEMKERGDIIAE</sequence>
<dbReference type="PANTHER" id="PTHR14087">
    <property type="entry name" value="THYMOCYTE NUCLEAR PROTEIN 1"/>
    <property type="match status" value="1"/>
</dbReference>
<dbReference type="CDD" id="cd21133">
    <property type="entry name" value="EVE"/>
    <property type="match status" value="1"/>
</dbReference>
<evidence type="ECO:0000313" key="6">
    <source>
        <dbReference type="Proteomes" id="UP000481288"/>
    </source>
</evidence>
<dbReference type="InterPro" id="IPR015947">
    <property type="entry name" value="PUA-like_sf"/>
</dbReference>
<comment type="subcellular location">
    <subcellularLocation>
        <location evidence="1">Nucleus</location>
    </subcellularLocation>
</comment>
<dbReference type="OrthoDB" id="41445at2759"/>
<dbReference type="GO" id="GO:0005634">
    <property type="term" value="C:nucleus"/>
    <property type="evidence" value="ECO:0007669"/>
    <property type="project" value="UniProtKB-SubCell"/>
</dbReference>